<accession>A0AAN7VQH0</accession>
<evidence type="ECO:0000256" key="3">
    <source>
        <dbReference type="ARBA" id="ARBA00022989"/>
    </source>
</evidence>
<feature type="transmembrane region" description="Helical" evidence="5">
    <location>
        <begin position="173"/>
        <end position="194"/>
    </location>
</feature>
<comment type="caution">
    <text evidence="6">The sequence shown here is derived from an EMBL/GenBank/DDBJ whole genome shotgun (WGS) entry which is preliminary data.</text>
</comment>
<dbReference type="InterPro" id="IPR036259">
    <property type="entry name" value="MFS_trans_sf"/>
</dbReference>
<evidence type="ECO:0000313" key="7">
    <source>
        <dbReference type="Proteomes" id="UP001329430"/>
    </source>
</evidence>
<organism evidence="6 7">
    <name type="scientific">Pyrocoelia pectoralis</name>
    <dbReference type="NCBI Taxonomy" id="417401"/>
    <lineage>
        <taxon>Eukaryota</taxon>
        <taxon>Metazoa</taxon>
        <taxon>Ecdysozoa</taxon>
        <taxon>Arthropoda</taxon>
        <taxon>Hexapoda</taxon>
        <taxon>Insecta</taxon>
        <taxon>Pterygota</taxon>
        <taxon>Neoptera</taxon>
        <taxon>Endopterygota</taxon>
        <taxon>Coleoptera</taxon>
        <taxon>Polyphaga</taxon>
        <taxon>Elateriformia</taxon>
        <taxon>Elateroidea</taxon>
        <taxon>Lampyridae</taxon>
        <taxon>Lampyrinae</taxon>
        <taxon>Pyrocoelia</taxon>
    </lineage>
</organism>
<dbReference type="GO" id="GO:0016020">
    <property type="term" value="C:membrane"/>
    <property type="evidence" value="ECO:0007669"/>
    <property type="project" value="UniProtKB-SubCell"/>
</dbReference>
<reference evidence="6 7" key="1">
    <citation type="journal article" date="2024" name="Insects">
        <title>An Improved Chromosome-Level Genome Assembly of the Firefly Pyrocoelia pectoralis.</title>
        <authorList>
            <person name="Fu X."/>
            <person name="Meyer-Rochow V.B."/>
            <person name="Ballantyne L."/>
            <person name="Zhu X."/>
        </authorList>
    </citation>
    <scope>NUCLEOTIDE SEQUENCE [LARGE SCALE GENOMIC DNA]</scope>
    <source>
        <strain evidence="6">XCY_ONT2</strain>
    </source>
</reference>
<dbReference type="Proteomes" id="UP001329430">
    <property type="component" value="Chromosome 2"/>
</dbReference>
<name>A0AAN7VQH0_9COLE</name>
<dbReference type="SUPFAM" id="SSF103473">
    <property type="entry name" value="MFS general substrate transporter"/>
    <property type="match status" value="1"/>
</dbReference>
<proteinExistence type="predicted"/>
<dbReference type="PANTHER" id="PTHR23507">
    <property type="entry name" value="ZGC:174356"/>
    <property type="match status" value="1"/>
</dbReference>
<dbReference type="PANTHER" id="PTHR23507:SF1">
    <property type="entry name" value="FI18259P1-RELATED"/>
    <property type="match status" value="1"/>
</dbReference>
<feature type="transmembrane region" description="Helical" evidence="5">
    <location>
        <begin position="44"/>
        <end position="63"/>
    </location>
</feature>
<protein>
    <recommendedName>
        <fullName evidence="8">Proton-coupled folate transporter</fullName>
    </recommendedName>
</protein>
<keyword evidence="3 5" id="KW-1133">Transmembrane helix</keyword>
<feature type="transmembrane region" description="Helical" evidence="5">
    <location>
        <begin position="294"/>
        <end position="314"/>
    </location>
</feature>
<keyword evidence="2 5" id="KW-0812">Transmembrane</keyword>
<evidence type="ECO:0000256" key="1">
    <source>
        <dbReference type="ARBA" id="ARBA00004141"/>
    </source>
</evidence>
<feature type="transmembrane region" description="Helical" evidence="5">
    <location>
        <begin position="20"/>
        <end position="37"/>
    </location>
</feature>
<evidence type="ECO:0000256" key="4">
    <source>
        <dbReference type="ARBA" id="ARBA00023136"/>
    </source>
</evidence>
<dbReference type="Gene3D" id="1.20.1250.20">
    <property type="entry name" value="MFS general substrate transporter like domains"/>
    <property type="match status" value="1"/>
</dbReference>
<dbReference type="AlphaFoldDB" id="A0AAN7VQH0"/>
<comment type="subcellular location">
    <subcellularLocation>
        <location evidence="1">Membrane</location>
        <topology evidence="1">Multi-pass membrane protein</topology>
    </subcellularLocation>
</comment>
<evidence type="ECO:0000256" key="2">
    <source>
        <dbReference type="ARBA" id="ARBA00022692"/>
    </source>
</evidence>
<sequence>MEVNTIIEVLPTATTGGKNMLLVGVFTYVSAVTATENQTIRIGIIHVFVGVCAAIGDALSGVIYKLIGFYGVFSLSFVLYTLGGLYAYYRLNESPREGEKPLTKCELVKDIVNVKKTVETFKFLVKPHCSIQTKQICGILFLAVLVVGPFKGEEAVLYLYARFKFGWNEVDYSIFYGYYSVAHFIGNFIAIGLFSKLLHLDDAILGVISSTSKILGGIAFILANTAIMFYISTLVETFHGTAFVASRSMVTKLVKEQDLGKVNSLFGVAESITLLVYGPMYSAIYKATIDTFPGAFYIAGICLTVPAILMYIWLFTKRHVRFPEET</sequence>
<keyword evidence="7" id="KW-1185">Reference proteome</keyword>
<evidence type="ECO:0000256" key="5">
    <source>
        <dbReference type="SAM" id="Phobius"/>
    </source>
</evidence>
<keyword evidence="4 5" id="KW-0472">Membrane</keyword>
<evidence type="ECO:0000313" key="6">
    <source>
        <dbReference type="EMBL" id="KAK5648558.1"/>
    </source>
</evidence>
<feature type="transmembrane region" description="Helical" evidence="5">
    <location>
        <begin position="69"/>
        <end position="89"/>
    </location>
</feature>
<feature type="transmembrane region" description="Helical" evidence="5">
    <location>
        <begin position="262"/>
        <end position="282"/>
    </location>
</feature>
<gene>
    <name evidence="6" type="ORF">RI129_003450</name>
</gene>
<dbReference type="EMBL" id="JAVRBK010000002">
    <property type="protein sequence ID" value="KAK5648558.1"/>
    <property type="molecule type" value="Genomic_DNA"/>
</dbReference>
<dbReference type="InterPro" id="IPR011701">
    <property type="entry name" value="MFS"/>
</dbReference>
<dbReference type="Pfam" id="PF07690">
    <property type="entry name" value="MFS_1"/>
    <property type="match status" value="1"/>
</dbReference>
<dbReference type="GO" id="GO:0022857">
    <property type="term" value="F:transmembrane transporter activity"/>
    <property type="evidence" value="ECO:0007669"/>
    <property type="project" value="InterPro"/>
</dbReference>
<evidence type="ECO:0008006" key="8">
    <source>
        <dbReference type="Google" id="ProtNLM"/>
    </source>
</evidence>